<accession>A0ABU9CW42</accession>
<proteinExistence type="predicted"/>
<dbReference type="Proteomes" id="UP001456513">
    <property type="component" value="Unassembled WGS sequence"/>
</dbReference>
<dbReference type="EMBL" id="JBBPCN010000001">
    <property type="protein sequence ID" value="MEK8070782.1"/>
    <property type="molecule type" value="Genomic_DNA"/>
</dbReference>
<organism evidence="1 2">
    <name type="scientific">Rhodococcus navarretei</name>
    <dbReference type="NCBI Taxonomy" id="3128981"/>
    <lineage>
        <taxon>Bacteria</taxon>
        <taxon>Bacillati</taxon>
        <taxon>Actinomycetota</taxon>
        <taxon>Actinomycetes</taxon>
        <taxon>Mycobacteriales</taxon>
        <taxon>Nocardiaceae</taxon>
        <taxon>Rhodococcus</taxon>
    </lineage>
</organism>
<dbReference type="SUPFAM" id="SSF103642">
    <property type="entry name" value="Sec-C motif"/>
    <property type="match status" value="1"/>
</dbReference>
<dbReference type="InterPro" id="IPR004027">
    <property type="entry name" value="SEC_C_motif"/>
</dbReference>
<dbReference type="Pfam" id="PF02810">
    <property type="entry name" value="SEC-C"/>
    <property type="match status" value="1"/>
</dbReference>
<reference evidence="1 2" key="1">
    <citation type="submission" date="2024-03" db="EMBL/GenBank/DDBJ databases">
        <title>Rhodococcus navarretei sp. nov. and Pseudarthrobacter quantumdoti sp. nov., two new species with the ability to biosynthesize Quantum Dots isolated from soil samples at Union Glacier, Antarctica.</title>
        <authorList>
            <person name="Vargas M."/>
        </authorList>
    </citation>
    <scope>NUCLEOTIDE SEQUENCE [LARGE SCALE GENOMIC DNA]</scope>
    <source>
        <strain evidence="1 2">EXRC-4A-4</strain>
    </source>
</reference>
<name>A0ABU9CW42_9NOCA</name>
<evidence type="ECO:0000313" key="1">
    <source>
        <dbReference type="EMBL" id="MEK8070782.1"/>
    </source>
</evidence>
<dbReference type="RefSeq" id="WP_341440797.1">
    <property type="nucleotide sequence ID" value="NZ_JBBPCN010000001.1"/>
</dbReference>
<dbReference type="Gene3D" id="3.10.450.50">
    <property type="match status" value="1"/>
</dbReference>
<comment type="caution">
    <text evidence="1">The sequence shown here is derived from an EMBL/GenBank/DDBJ whole genome shotgun (WGS) entry which is preliminary data.</text>
</comment>
<keyword evidence="2" id="KW-1185">Reference proteome</keyword>
<evidence type="ECO:0000313" key="2">
    <source>
        <dbReference type="Proteomes" id="UP001456513"/>
    </source>
</evidence>
<sequence length="819" mass="89946">MDDNDNYDELDTAALDVLRELGPLSTEDWAIAMPDRGFGRRRDMYELVDIVDSVDLAFLPDMRKIAVATVLEGRALTHRFNHREVASDIIESMDDLSPITTLLQFAEDPAGLRTKYRGIGDDQIFTIRGIDDPQWPPSEALVLPEGTLSDYEPGDLVSLVVVDGVVRIRAVDGPLEHIDVTAALHEIVPEDESVERDAVVYQLMYDRPDLFAKPGPPLSEIYAGAGIEQSDDYVARTGFDFDAAAATTRMNIVANTFGVDTDEARALIWFGDIMRDIRGEAAHDAQQRAEAAVSDGADELASLARSDVAALALNRHFDSEGAAEALLHVAHALLNAGPRRVTAAAHWFRATALDRLGDALSAEKALEKALDADSHFEPAVLALAEYASTRGDAVRGLSLLGRIDPDAGADLREMLEPYVPQDRPDLGRNDRCWCGSGRKYKVCHLGKNGLSLEERGEWLYQKAGGYATGANSAELILALARIRTEHLGSGDDALAKAFDEPFVGDVVLFEGGRFAEFVTSHGPLLPADELMLAQQWLLVERSIHEIESVSPGEGMSLRDIRTGDRHDVTERSASRQLSAGQFICSRVVPVGEGFQIFGGIEPVDPSQRTELIEILDADPVDAEDLVSFLSARLAPRRIETRDGDPMVLCEAVFELGEVGGLRRRLSRKYGAAEGDRWHWKAGTAILGTLTLDGTQLTLEAMSERRIDTLIDDLMTLHPDADQMSQRRLSAEEAMAERSGEATEPVEVTPELAALLDKQVRAYEQKWLSESIPALEGWTPRDAAADPTRRDDLIRLLDSFPEEERVGAMSVRRLRDMLGL</sequence>
<gene>
    <name evidence="1" type="ORF">AABD04_07970</name>
</gene>
<protein>
    <submittedName>
        <fullName evidence="1">SEC-C domain-containing protein</fullName>
    </submittedName>
</protein>